<name>A0A3R8QL37_9MICO</name>
<evidence type="ECO:0000313" key="3">
    <source>
        <dbReference type="Proteomes" id="UP000274327"/>
    </source>
</evidence>
<dbReference type="AlphaFoldDB" id="A0A3R8QL37"/>
<feature type="transmembrane region" description="Helical" evidence="1">
    <location>
        <begin position="47"/>
        <end position="68"/>
    </location>
</feature>
<protein>
    <submittedName>
        <fullName evidence="2">Uncharacterized protein</fullName>
    </submittedName>
</protein>
<reference evidence="2 3" key="1">
    <citation type="submission" date="2018-07" db="EMBL/GenBank/DDBJ databases">
        <title>Brachybacteriurn paraconglorneratum KCTC 9916.</title>
        <authorList>
            <person name="Li Y."/>
        </authorList>
    </citation>
    <scope>NUCLEOTIDE SEQUENCE [LARGE SCALE GENOMIC DNA]</scope>
    <source>
        <strain evidence="2 3">KCTC 9916</strain>
    </source>
</reference>
<dbReference type="EMBL" id="QOCI01000026">
    <property type="protein sequence ID" value="RRR16922.1"/>
    <property type="molecule type" value="Genomic_DNA"/>
</dbReference>
<dbReference type="RefSeq" id="WP_126988913.1">
    <property type="nucleotide sequence ID" value="NZ_ML133872.1"/>
</dbReference>
<dbReference type="Proteomes" id="UP000274327">
    <property type="component" value="Unassembled WGS sequence"/>
</dbReference>
<gene>
    <name evidence="2" type="ORF">DS079_16930</name>
</gene>
<keyword evidence="1" id="KW-0472">Membrane</keyword>
<feature type="transmembrane region" description="Helical" evidence="1">
    <location>
        <begin position="21"/>
        <end position="41"/>
    </location>
</feature>
<evidence type="ECO:0000256" key="1">
    <source>
        <dbReference type="SAM" id="Phobius"/>
    </source>
</evidence>
<feature type="transmembrane region" description="Helical" evidence="1">
    <location>
        <begin position="115"/>
        <end position="134"/>
    </location>
</feature>
<evidence type="ECO:0000313" key="2">
    <source>
        <dbReference type="EMBL" id="RRR16922.1"/>
    </source>
</evidence>
<accession>A0A3R8QL37</accession>
<keyword evidence="1" id="KW-0812">Transmembrane</keyword>
<dbReference type="GeneID" id="78122694"/>
<feature type="transmembrane region" description="Helical" evidence="1">
    <location>
        <begin position="88"/>
        <end position="109"/>
    </location>
</feature>
<proteinExistence type="predicted"/>
<comment type="caution">
    <text evidence="2">The sequence shown here is derived from an EMBL/GenBank/DDBJ whole genome shotgun (WGS) entry which is preliminary data.</text>
</comment>
<keyword evidence="3" id="KW-1185">Reference proteome</keyword>
<organism evidence="2 3">
    <name type="scientific">Brachybacterium paraconglomeratum</name>
    <dbReference type="NCBI Taxonomy" id="173362"/>
    <lineage>
        <taxon>Bacteria</taxon>
        <taxon>Bacillati</taxon>
        <taxon>Actinomycetota</taxon>
        <taxon>Actinomycetes</taxon>
        <taxon>Micrococcales</taxon>
        <taxon>Dermabacteraceae</taxon>
        <taxon>Brachybacterium</taxon>
    </lineage>
</organism>
<keyword evidence="1" id="KW-1133">Transmembrane helix</keyword>
<sequence length="165" mass="17491">MADNSDVSDFIPPAFSFALTGHLATGAVKVVAIALLLWGLGLTGWTASFPAGTAIITAVVVMVAVELATTGVERIFVLRHRHPDPGSVPMTAIVAVLPLPISFLIGLLFGPASSGALITMAVTTVVYWAALVVLERPWVEGDTQADIRKKYEQTKAMTGEQFRSE</sequence>